<name>A0A2D0MWH2_FLAN2</name>
<dbReference type="EMBL" id="PDUD01000098">
    <property type="protein sequence ID" value="PHN00585.1"/>
    <property type="molecule type" value="Genomic_DNA"/>
</dbReference>
<dbReference type="RefSeq" id="WP_099156001.1">
    <property type="nucleotide sequence ID" value="NZ_PDUD01000098.1"/>
</dbReference>
<dbReference type="Pfam" id="PF13676">
    <property type="entry name" value="TIR_2"/>
    <property type="match status" value="1"/>
</dbReference>
<dbReference type="SUPFAM" id="SSF52200">
    <property type="entry name" value="Toll/Interleukin receptor TIR domain"/>
    <property type="match status" value="1"/>
</dbReference>
<dbReference type="InterPro" id="IPR000157">
    <property type="entry name" value="TIR_dom"/>
</dbReference>
<accession>A0A2D0MWH2</accession>
<sequence>MDIKYDIALSFAGEDRQYVSKVAFLLKERGVKVFYDEYETDKLWGVNLYDHLSEVYSKRAKYVIMFISKHYAQKVWTNHERKSSQARALIENKEYILPARFDDTEIPGLLHTIGYLDLNILDPMNFVDLVIKKIDIEIKEEKESIKLTFFRTKRELTLAFHPLFFIRSNRNDHAVGIYIDGNNIGDIYGGQSKDVYVSPGAHYIEVRYYYYVVNRGPGGYFSSHTELSNRMLGNQFKKGKTYSYRIKITPDIFAQRWTVHLE</sequence>
<dbReference type="Gene3D" id="3.40.50.10140">
    <property type="entry name" value="Toll/interleukin-1 receptor homology (TIR) domain"/>
    <property type="match status" value="1"/>
</dbReference>
<reference evidence="2 3" key="1">
    <citation type="submission" date="2017-10" db="EMBL/GenBank/DDBJ databases">
        <title>The draft genome sequence of Lewinella nigricans NBRC 102662.</title>
        <authorList>
            <person name="Wang K."/>
        </authorList>
    </citation>
    <scope>NUCLEOTIDE SEQUENCE [LARGE SCALE GENOMIC DNA]</scope>
    <source>
        <strain evidence="2 3">NBRC 102662</strain>
    </source>
</reference>
<dbReference type="InterPro" id="IPR035897">
    <property type="entry name" value="Toll_tir_struct_dom_sf"/>
</dbReference>
<evidence type="ECO:0000259" key="1">
    <source>
        <dbReference type="SMART" id="SM00255"/>
    </source>
</evidence>
<dbReference type="OrthoDB" id="583767at2"/>
<dbReference type="SMART" id="SM00255">
    <property type="entry name" value="TIR"/>
    <property type="match status" value="1"/>
</dbReference>
<dbReference type="Proteomes" id="UP000223913">
    <property type="component" value="Unassembled WGS sequence"/>
</dbReference>
<evidence type="ECO:0000313" key="2">
    <source>
        <dbReference type="EMBL" id="PHN00585.1"/>
    </source>
</evidence>
<keyword evidence="3" id="KW-1185">Reference proteome</keyword>
<feature type="domain" description="TIR" evidence="1">
    <location>
        <begin position="4"/>
        <end position="137"/>
    </location>
</feature>
<comment type="caution">
    <text evidence="2">The sequence shown here is derived from an EMBL/GenBank/DDBJ whole genome shotgun (WGS) entry which is preliminary data.</text>
</comment>
<dbReference type="AlphaFoldDB" id="A0A2D0MWH2"/>
<proteinExistence type="predicted"/>
<organism evidence="2 3">
    <name type="scientific">Flavilitoribacter nigricans (strain ATCC 23147 / DSM 23189 / NBRC 102662 / NCIMB 1420 / SS-2)</name>
    <name type="common">Lewinella nigricans</name>
    <dbReference type="NCBI Taxonomy" id="1122177"/>
    <lineage>
        <taxon>Bacteria</taxon>
        <taxon>Pseudomonadati</taxon>
        <taxon>Bacteroidota</taxon>
        <taxon>Saprospiria</taxon>
        <taxon>Saprospirales</taxon>
        <taxon>Lewinellaceae</taxon>
        <taxon>Flavilitoribacter</taxon>
    </lineage>
</organism>
<protein>
    <recommendedName>
        <fullName evidence="1">TIR domain-containing protein</fullName>
    </recommendedName>
</protein>
<dbReference type="GO" id="GO:0007165">
    <property type="term" value="P:signal transduction"/>
    <property type="evidence" value="ECO:0007669"/>
    <property type="project" value="InterPro"/>
</dbReference>
<evidence type="ECO:0000313" key="3">
    <source>
        <dbReference type="Proteomes" id="UP000223913"/>
    </source>
</evidence>
<gene>
    <name evidence="2" type="ORF">CRP01_41480</name>
</gene>